<feature type="region of interest" description="Disordered" evidence="1">
    <location>
        <begin position="191"/>
        <end position="226"/>
    </location>
</feature>
<evidence type="ECO:0000313" key="2">
    <source>
        <dbReference type="EMBL" id="MDX8129054.1"/>
    </source>
</evidence>
<gene>
    <name evidence="2" type="ORF">QLH52_17275</name>
</gene>
<dbReference type="Proteomes" id="UP001284537">
    <property type="component" value="Unassembled WGS sequence"/>
</dbReference>
<evidence type="ECO:0008006" key="4">
    <source>
        <dbReference type="Google" id="ProtNLM"/>
    </source>
</evidence>
<reference evidence="2 3" key="1">
    <citation type="submission" date="2023-11" db="EMBL/GenBank/DDBJ databases">
        <authorList>
            <person name="Ouyang M.-Y."/>
        </authorList>
    </citation>
    <scope>NUCLEOTIDE SEQUENCE [LARGE SCALE GENOMIC DNA]</scope>
    <source>
        <strain evidence="2 3">OY6</strain>
    </source>
</reference>
<dbReference type="RefSeq" id="WP_319962368.1">
    <property type="nucleotide sequence ID" value="NZ_JAXARY010000017.1"/>
</dbReference>
<proteinExistence type="predicted"/>
<evidence type="ECO:0000313" key="3">
    <source>
        <dbReference type="Proteomes" id="UP001284537"/>
    </source>
</evidence>
<comment type="caution">
    <text evidence="2">The sequence shown here is derived from an EMBL/GenBank/DDBJ whole genome shotgun (WGS) entry which is preliminary data.</text>
</comment>
<protein>
    <recommendedName>
        <fullName evidence="4">Lipoprotein</fullName>
    </recommendedName>
</protein>
<keyword evidence="3" id="KW-1185">Reference proteome</keyword>
<evidence type="ECO:0000256" key="1">
    <source>
        <dbReference type="SAM" id="MobiDB-lite"/>
    </source>
</evidence>
<name>A0ABU4UIC2_9GAMM</name>
<dbReference type="EMBL" id="JAXARY010000017">
    <property type="protein sequence ID" value="MDX8129054.1"/>
    <property type="molecule type" value="Genomic_DNA"/>
</dbReference>
<accession>A0ABU4UIC2</accession>
<organism evidence="2 3">
    <name type="scientific">Methylomonas defluvii</name>
    <dbReference type="NCBI Taxonomy" id="3045149"/>
    <lineage>
        <taxon>Bacteria</taxon>
        <taxon>Pseudomonadati</taxon>
        <taxon>Pseudomonadota</taxon>
        <taxon>Gammaproteobacteria</taxon>
        <taxon>Methylococcales</taxon>
        <taxon>Methylococcaceae</taxon>
        <taxon>Methylomonas</taxon>
    </lineage>
</organism>
<sequence length="226" mass="25131">MRQTFSKSYRSITWFLGMALLVACNCEQRQPLFLPAAMMGKVEVIASCKKDCKQDILSHAIMKEGQGGISSGVLLKLKEDIEVYRLWDGADKGINEYGGSNRIGAWWSAERPSGNVDHYRAQNAICKKWNELRWVTKCKLKPGTLVVVGPTQSASCSDQESYAANNSLQVYVDNTSSRYVDCGKVADNDHAVNPDDLLLPAPVIKEKTPDQPPQARPLSKPRKKSR</sequence>
<dbReference type="PROSITE" id="PS51257">
    <property type="entry name" value="PROKAR_LIPOPROTEIN"/>
    <property type="match status" value="1"/>
</dbReference>